<gene>
    <name evidence="8" type="ORF">SADUNF_Sadunf02G0178300</name>
</gene>
<feature type="region of interest" description="Disordered" evidence="6">
    <location>
        <begin position="307"/>
        <end position="332"/>
    </location>
</feature>
<protein>
    <recommendedName>
        <fullName evidence="4">Eukaryotic translation initiation factor 4C</fullName>
    </recommendedName>
</protein>
<dbReference type="PANTHER" id="PTHR46667">
    <property type="entry name" value="OS05G0182700 PROTEIN"/>
    <property type="match status" value="1"/>
</dbReference>
<feature type="domain" description="S1-like" evidence="7">
    <location>
        <begin position="331"/>
        <end position="405"/>
    </location>
</feature>
<comment type="caution">
    <text evidence="8">The sequence shown here is derived from an EMBL/GenBank/DDBJ whole genome shotgun (WGS) entry which is preliminary data.</text>
</comment>
<dbReference type="Pfam" id="PF01176">
    <property type="entry name" value="eIF-1a"/>
    <property type="match status" value="1"/>
</dbReference>
<dbReference type="AlphaFoldDB" id="A0A835N8T9"/>
<proteinExistence type="inferred from homology"/>
<dbReference type="InterPro" id="IPR006196">
    <property type="entry name" value="RNA-binding_domain_S1_IF1"/>
</dbReference>
<dbReference type="InterPro" id="IPR001253">
    <property type="entry name" value="TIF_eIF-1A"/>
</dbReference>
<comment type="similarity">
    <text evidence="1">Belongs to the eIF-1A family.</text>
</comment>
<dbReference type="GO" id="GO:0003743">
    <property type="term" value="F:translation initiation factor activity"/>
    <property type="evidence" value="ECO:0007669"/>
    <property type="project" value="UniProtKB-UniRule"/>
</dbReference>
<keyword evidence="2 5" id="KW-0396">Initiation factor</keyword>
<name>A0A835N8T9_9ROSI</name>
<evidence type="ECO:0000313" key="8">
    <source>
        <dbReference type="EMBL" id="KAF9688255.1"/>
    </source>
</evidence>
<reference evidence="8 9" key="1">
    <citation type="submission" date="2020-10" db="EMBL/GenBank/DDBJ databases">
        <title>Plant Genome Project.</title>
        <authorList>
            <person name="Zhang R.-G."/>
        </authorList>
    </citation>
    <scope>NUCLEOTIDE SEQUENCE [LARGE SCALE GENOMIC DNA]</scope>
    <source>
        <strain evidence="8">FAFU-HL-1</strain>
        <tissue evidence="8">Leaf</tissue>
    </source>
</reference>
<dbReference type="Gene3D" id="2.40.50.140">
    <property type="entry name" value="Nucleic acid-binding proteins"/>
    <property type="match status" value="1"/>
</dbReference>
<keyword evidence="3 5" id="KW-0648">Protein biosynthesis</keyword>
<dbReference type="NCBIfam" id="TIGR00523">
    <property type="entry name" value="eIF-1A"/>
    <property type="match status" value="1"/>
</dbReference>
<dbReference type="EMBL" id="JADGMS010000002">
    <property type="protein sequence ID" value="KAF9688255.1"/>
    <property type="molecule type" value="Genomic_DNA"/>
</dbReference>
<dbReference type="InterPro" id="IPR018104">
    <property type="entry name" value="TIF_eIF-1A_CS"/>
</dbReference>
<dbReference type="GO" id="GO:0003723">
    <property type="term" value="F:RNA binding"/>
    <property type="evidence" value="ECO:0007669"/>
    <property type="project" value="InterPro"/>
</dbReference>
<dbReference type="SMART" id="SM00652">
    <property type="entry name" value="eIF1a"/>
    <property type="match status" value="1"/>
</dbReference>
<accession>A0A835N8T9</accession>
<organism evidence="8 9">
    <name type="scientific">Salix dunnii</name>
    <dbReference type="NCBI Taxonomy" id="1413687"/>
    <lineage>
        <taxon>Eukaryota</taxon>
        <taxon>Viridiplantae</taxon>
        <taxon>Streptophyta</taxon>
        <taxon>Embryophyta</taxon>
        <taxon>Tracheophyta</taxon>
        <taxon>Spermatophyta</taxon>
        <taxon>Magnoliopsida</taxon>
        <taxon>eudicotyledons</taxon>
        <taxon>Gunneridae</taxon>
        <taxon>Pentapetalae</taxon>
        <taxon>rosids</taxon>
        <taxon>fabids</taxon>
        <taxon>Malpighiales</taxon>
        <taxon>Salicaceae</taxon>
        <taxon>Saliceae</taxon>
        <taxon>Salix</taxon>
    </lineage>
</organism>
<dbReference type="PROSITE" id="PS50832">
    <property type="entry name" value="S1_IF1_TYPE"/>
    <property type="match status" value="1"/>
</dbReference>
<dbReference type="Pfam" id="PF07889">
    <property type="entry name" value="DUF1664"/>
    <property type="match status" value="1"/>
</dbReference>
<dbReference type="SUPFAM" id="SSF50249">
    <property type="entry name" value="Nucleic acid-binding proteins"/>
    <property type="match status" value="1"/>
</dbReference>
<evidence type="ECO:0000256" key="4">
    <source>
        <dbReference type="ARBA" id="ARBA00032507"/>
    </source>
</evidence>
<evidence type="ECO:0000256" key="2">
    <source>
        <dbReference type="ARBA" id="ARBA00022540"/>
    </source>
</evidence>
<dbReference type="InterPro" id="IPR012340">
    <property type="entry name" value="NA-bd_OB-fold"/>
</dbReference>
<dbReference type="Proteomes" id="UP000657918">
    <property type="component" value="Unassembled WGS sequence"/>
</dbReference>
<evidence type="ECO:0000256" key="3">
    <source>
        <dbReference type="ARBA" id="ARBA00022917"/>
    </source>
</evidence>
<sequence length="437" mass="48497">MALQAGVSTSKVLILVGAGLTSSIILKNGRLSELIGELQEILKGVDQVEIAPYKYDSALLAAQIRQLVQEIKELTLSSPATIYNRNSASNGSFSSYLAPAAALGAMGYCYMWWKDWSFSDVMFVTKKNMANAVATVSKQLENVSETLASTKRHLTKRLENLDWKIEEQIETSKLIASDVDEMKSNLSQIGYDVEAIHQMISGLDTTNSGLWHLCQFAGGFKDGPGTKAYQDVGAKLANHSAMASEERSLKGLQFIAETKESDMVEKPVENVKNDLETCTSEKVKTVKTRIHRSYPVGFSLSRDIVETETMPKNKGKGGKNRKRGKNEADDEKRELIFKEDGQEYAQVLRMLGNGRCEAMCIDGTKRLCHIRGKMHKKVWIAAGDIILVGLRDYQDDKADVILKYMPDEARLLKAYGELPENTRLNEGIAGVVLEEKL</sequence>
<evidence type="ECO:0000256" key="6">
    <source>
        <dbReference type="SAM" id="MobiDB-lite"/>
    </source>
</evidence>
<keyword evidence="9" id="KW-1185">Reference proteome</keyword>
<dbReference type="HAMAP" id="MF_00216">
    <property type="entry name" value="aIF_1A"/>
    <property type="match status" value="1"/>
</dbReference>
<dbReference type="CDD" id="cd05793">
    <property type="entry name" value="S1_IF1A"/>
    <property type="match status" value="1"/>
</dbReference>
<dbReference type="OrthoDB" id="544175at2759"/>
<evidence type="ECO:0000313" key="9">
    <source>
        <dbReference type="Proteomes" id="UP000657918"/>
    </source>
</evidence>
<dbReference type="InterPro" id="IPR012458">
    <property type="entry name" value="DUF1664"/>
</dbReference>
<evidence type="ECO:0000259" key="7">
    <source>
        <dbReference type="PROSITE" id="PS50832"/>
    </source>
</evidence>
<dbReference type="PROSITE" id="PS01262">
    <property type="entry name" value="IF1A"/>
    <property type="match status" value="1"/>
</dbReference>
<dbReference type="PANTHER" id="PTHR46667:SF1">
    <property type="entry name" value="OS09G0482740 PROTEIN"/>
    <property type="match status" value="1"/>
</dbReference>
<feature type="compositionally biased region" description="Basic residues" evidence="6">
    <location>
        <begin position="313"/>
        <end position="324"/>
    </location>
</feature>
<evidence type="ECO:0000256" key="5">
    <source>
        <dbReference type="PROSITE-ProRule" id="PRU00181"/>
    </source>
</evidence>
<evidence type="ECO:0000256" key="1">
    <source>
        <dbReference type="ARBA" id="ARBA00007392"/>
    </source>
</evidence>